<comment type="caution">
    <text evidence="9">The sequence shown here is derived from an EMBL/GenBank/DDBJ whole genome shotgun (WGS) entry which is preliminary data.</text>
</comment>
<keyword evidence="6 8" id="KW-0503">Monooxygenase</keyword>
<keyword evidence="4 8" id="KW-0560">Oxidoreductase</keyword>
<evidence type="ECO:0000256" key="5">
    <source>
        <dbReference type="ARBA" id="ARBA00023004"/>
    </source>
</evidence>
<dbReference type="InterPro" id="IPR050196">
    <property type="entry name" value="Cytochrome_P450_Monoox"/>
</dbReference>
<feature type="binding site" description="axial binding residue" evidence="7">
    <location>
        <position position="399"/>
    </location>
    <ligand>
        <name>heme</name>
        <dbReference type="ChEBI" id="CHEBI:30413"/>
    </ligand>
    <ligandPart>
        <name>Fe</name>
        <dbReference type="ChEBI" id="CHEBI:18248"/>
    </ligandPart>
</feature>
<evidence type="ECO:0000313" key="9">
    <source>
        <dbReference type="EMBL" id="OWQ98196.1"/>
    </source>
</evidence>
<evidence type="ECO:0000256" key="7">
    <source>
        <dbReference type="PIRSR" id="PIRSR602403-1"/>
    </source>
</evidence>
<proteinExistence type="inferred from homology"/>
<dbReference type="GO" id="GO:0016705">
    <property type="term" value="F:oxidoreductase activity, acting on paired donors, with incorporation or reduction of molecular oxygen"/>
    <property type="evidence" value="ECO:0007669"/>
    <property type="project" value="InterPro"/>
</dbReference>
<dbReference type="GO" id="GO:0004497">
    <property type="term" value="F:monooxygenase activity"/>
    <property type="evidence" value="ECO:0007669"/>
    <property type="project" value="UniProtKB-KW"/>
</dbReference>
<evidence type="ECO:0000256" key="8">
    <source>
        <dbReference type="RuleBase" id="RU000461"/>
    </source>
</evidence>
<dbReference type="Pfam" id="PF00067">
    <property type="entry name" value="p450"/>
    <property type="match status" value="1"/>
</dbReference>
<dbReference type="GO" id="GO:0005506">
    <property type="term" value="F:iron ion binding"/>
    <property type="evidence" value="ECO:0007669"/>
    <property type="project" value="InterPro"/>
</dbReference>
<dbReference type="PROSITE" id="PS00086">
    <property type="entry name" value="CYTOCHROME_P450"/>
    <property type="match status" value="1"/>
</dbReference>
<dbReference type="InterPro" id="IPR036396">
    <property type="entry name" value="Cyt_P450_sf"/>
</dbReference>
<dbReference type="SUPFAM" id="SSF48264">
    <property type="entry name" value="Cytochrome P450"/>
    <property type="match status" value="1"/>
</dbReference>
<sequence>MASLSSFVPVQPPRSAEWVPVWRGLFGERLRNTVYGLPQPLFDIPIRTRKILGFTVHILMDPAAVERVLLGNKANYIRPRIAQRLLSPLVGNGLLSAEGEDWRTQRRIVAPTFAPAAVANMAETMVRCTTDNMARWPGGSAQIDIAAEATDATMAIIANSLFAGDRRLVDPQAARYIEQMLAAAGQARFMTLLGIQDWDPSPVMRRARKSRLWLRKTLSEVVRDRGPDGGGDDFFGGLIRSLGEHYPPEQAAVLAADNAITFYVAGHETTANALAWTMYCLAAQPELQEEVRAEAVAAIAHPAAMRFEQLPLLKQIFEETLRLYPPAPRFDREAEAPDELAGTPIAKGDLVSIWPWIIHRHRTLWDDPDRFDHRRFAPERRAAQHRFQYLPFGGGPRVCVGARFAMMEALLIMAEWLSARRFALPTGFMPDPVGSVTLRPRGGMPLLVSPL</sequence>
<dbReference type="InterPro" id="IPR017972">
    <property type="entry name" value="Cyt_P450_CS"/>
</dbReference>
<organism evidence="9 10">
    <name type="scientific">Sphingopyxis witflariensis</name>
    <dbReference type="NCBI Taxonomy" id="173675"/>
    <lineage>
        <taxon>Bacteria</taxon>
        <taxon>Pseudomonadati</taxon>
        <taxon>Pseudomonadota</taxon>
        <taxon>Alphaproteobacteria</taxon>
        <taxon>Sphingomonadales</taxon>
        <taxon>Sphingomonadaceae</taxon>
        <taxon>Sphingopyxis</taxon>
    </lineage>
</organism>
<gene>
    <name evidence="9" type="ORF">CDQ91_06645</name>
</gene>
<accession>A0A246JYB5</accession>
<dbReference type="PANTHER" id="PTHR24291:SF50">
    <property type="entry name" value="BIFUNCTIONAL ALBAFLAVENONE MONOOXYGENASE_TERPENE SYNTHASE"/>
    <property type="match status" value="1"/>
</dbReference>
<keyword evidence="5 7" id="KW-0408">Iron</keyword>
<keyword evidence="2 7" id="KW-0349">Heme</keyword>
<keyword evidence="10" id="KW-1185">Reference proteome</keyword>
<dbReference type="PRINTS" id="PR00465">
    <property type="entry name" value="EP450IV"/>
</dbReference>
<dbReference type="Gene3D" id="1.10.630.10">
    <property type="entry name" value="Cytochrome P450"/>
    <property type="match status" value="1"/>
</dbReference>
<keyword evidence="3 7" id="KW-0479">Metal-binding</keyword>
<dbReference type="EMBL" id="NISJ01000003">
    <property type="protein sequence ID" value="OWQ98196.1"/>
    <property type="molecule type" value="Genomic_DNA"/>
</dbReference>
<name>A0A246JYB5_9SPHN</name>
<evidence type="ECO:0000313" key="10">
    <source>
        <dbReference type="Proteomes" id="UP000197097"/>
    </source>
</evidence>
<dbReference type="InterPro" id="IPR002403">
    <property type="entry name" value="Cyt_P450_E_grp-IV"/>
</dbReference>
<protein>
    <submittedName>
        <fullName evidence="9">Cytochrome P450</fullName>
    </submittedName>
</protein>
<evidence type="ECO:0000256" key="4">
    <source>
        <dbReference type="ARBA" id="ARBA00023002"/>
    </source>
</evidence>
<evidence type="ECO:0000256" key="3">
    <source>
        <dbReference type="ARBA" id="ARBA00022723"/>
    </source>
</evidence>
<dbReference type="PRINTS" id="PR00385">
    <property type="entry name" value="P450"/>
</dbReference>
<dbReference type="PANTHER" id="PTHR24291">
    <property type="entry name" value="CYTOCHROME P450 FAMILY 4"/>
    <property type="match status" value="1"/>
</dbReference>
<dbReference type="Proteomes" id="UP000197097">
    <property type="component" value="Unassembled WGS sequence"/>
</dbReference>
<dbReference type="GO" id="GO:0020037">
    <property type="term" value="F:heme binding"/>
    <property type="evidence" value="ECO:0007669"/>
    <property type="project" value="InterPro"/>
</dbReference>
<dbReference type="InterPro" id="IPR001128">
    <property type="entry name" value="Cyt_P450"/>
</dbReference>
<evidence type="ECO:0000256" key="2">
    <source>
        <dbReference type="ARBA" id="ARBA00022617"/>
    </source>
</evidence>
<evidence type="ECO:0000256" key="6">
    <source>
        <dbReference type="ARBA" id="ARBA00023033"/>
    </source>
</evidence>
<comment type="cofactor">
    <cofactor evidence="7">
        <name>heme</name>
        <dbReference type="ChEBI" id="CHEBI:30413"/>
    </cofactor>
</comment>
<dbReference type="OrthoDB" id="9764248at2"/>
<dbReference type="AlphaFoldDB" id="A0A246JYB5"/>
<reference evidence="9 10" key="1">
    <citation type="journal article" date="2002" name="Int. J. Syst. Evol. Microbiol.">
        <title>Sphingopyxis witflariensis sp. nov., isolated from activated sludge.</title>
        <authorList>
            <person name="Kampfer P."/>
            <person name="Witzenberger R."/>
            <person name="Denner E.B."/>
            <person name="Busse H.J."/>
            <person name="Neef A."/>
        </authorList>
    </citation>
    <scope>NUCLEOTIDE SEQUENCE [LARGE SCALE GENOMIC DNA]</scope>
    <source>
        <strain evidence="9 10">DSM 14551</strain>
    </source>
</reference>
<dbReference type="RefSeq" id="WP_088471967.1">
    <property type="nucleotide sequence ID" value="NZ_NISJ01000003.1"/>
</dbReference>
<comment type="similarity">
    <text evidence="1 8">Belongs to the cytochrome P450 family.</text>
</comment>
<evidence type="ECO:0000256" key="1">
    <source>
        <dbReference type="ARBA" id="ARBA00010617"/>
    </source>
</evidence>